<dbReference type="InterPro" id="IPR000352">
    <property type="entry name" value="Pep_chain_release_fac_I"/>
</dbReference>
<dbReference type="NCBIfam" id="TIGR00020">
    <property type="entry name" value="prfB"/>
    <property type="match status" value="1"/>
</dbReference>
<dbReference type="PROSITE" id="PS00745">
    <property type="entry name" value="RF_PROK_I"/>
    <property type="match status" value="1"/>
</dbReference>
<feature type="domain" description="Prokaryotic-type class I peptide chain release factors" evidence="8">
    <location>
        <begin position="254"/>
        <end position="270"/>
    </location>
</feature>
<keyword evidence="2 4" id="KW-0488">Methylation</keyword>
<evidence type="ECO:0000256" key="3">
    <source>
        <dbReference type="ARBA" id="ARBA00022917"/>
    </source>
</evidence>
<evidence type="ECO:0000256" key="7">
    <source>
        <dbReference type="SAM" id="MobiDB-lite"/>
    </source>
</evidence>
<keyword evidence="6" id="KW-0175">Coiled coil</keyword>
<comment type="function">
    <text evidence="4">Peptide chain release factor 2 directs the termination of translation in response to the peptide chain termination codons UGA and UAA.</text>
</comment>
<protein>
    <recommendedName>
        <fullName evidence="4 5">Peptide chain release factor 2</fullName>
        <shortName evidence="4">RF-2</shortName>
    </recommendedName>
</protein>
<comment type="caution">
    <text evidence="9">The sequence shown here is derived from an EMBL/GenBank/DDBJ whole genome shotgun (WGS) entry which is preliminary data.</text>
</comment>
<dbReference type="Pfam" id="PF00472">
    <property type="entry name" value="RF-1"/>
    <property type="match status" value="1"/>
</dbReference>
<dbReference type="GO" id="GO:0016149">
    <property type="term" value="F:translation release factor activity, codon specific"/>
    <property type="evidence" value="ECO:0007669"/>
    <property type="project" value="UniProtKB-UniRule"/>
</dbReference>
<dbReference type="Pfam" id="PF03462">
    <property type="entry name" value="PCRF"/>
    <property type="match status" value="1"/>
</dbReference>
<dbReference type="Gene3D" id="3.30.160.20">
    <property type="match status" value="1"/>
</dbReference>
<comment type="similarity">
    <text evidence="1 4">Belongs to the prokaryotic/mitochondrial release factor family.</text>
</comment>
<organism evidence="9 10">
    <name type="scientific">Candidatus Amphirhobacter heronislandensis</name>
    <dbReference type="NCBI Taxonomy" id="1732024"/>
    <lineage>
        <taxon>Bacteria</taxon>
        <taxon>Pseudomonadati</taxon>
        <taxon>Pseudomonadota</taxon>
        <taxon>Gammaproteobacteria</taxon>
        <taxon>Candidatus Tethybacterales</taxon>
        <taxon>Candidatus Tethybacteraceae</taxon>
        <taxon>Candidatus Amphirhobacter</taxon>
    </lineage>
</organism>
<dbReference type="InterPro" id="IPR005139">
    <property type="entry name" value="PCRF"/>
</dbReference>
<keyword evidence="4" id="KW-0963">Cytoplasm</keyword>
<feature type="coiled-coil region" evidence="6">
    <location>
        <begin position="297"/>
        <end position="324"/>
    </location>
</feature>
<comment type="subcellular location">
    <subcellularLocation>
        <location evidence="4">Cytoplasm</location>
    </subcellularLocation>
</comment>
<evidence type="ECO:0000313" key="9">
    <source>
        <dbReference type="EMBL" id="MBF2735260.1"/>
    </source>
</evidence>
<feature type="region of interest" description="Disordered" evidence="7">
    <location>
        <begin position="1"/>
        <end position="21"/>
    </location>
</feature>
<dbReference type="PANTHER" id="PTHR43116:SF3">
    <property type="entry name" value="CLASS I PEPTIDE CHAIN RELEASE FACTOR"/>
    <property type="match status" value="1"/>
</dbReference>
<dbReference type="Proteomes" id="UP000604381">
    <property type="component" value="Unassembled WGS sequence"/>
</dbReference>
<dbReference type="Gene3D" id="1.20.58.410">
    <property type="entry name" value="Release factor"/>
    <property type="match status" value="1"/>
</dbReference>
<evidence type="ECO:0000313" key="10">
    <source>
        <dbReference type="Proteomes" id="UP000604381"/>
    </source>
</evidence>
<dbReference type="FunFam" id="3.30.160.20:FF:000004">
    <property type="entry name" value="Peptide chain release factor 1"/>
    <property type="match status" value="1"/>
</dbReference>
<keyword evidence="3 4" id="KW-0648">Protein biosynthesis</keyword>
<dbReference type="SMART" id="SM00937">
    <property type="entry name" value="PCRF"/>
    <property type="match status" value="1"/>
</dbReference>
<dbReference type="InterPro" id="IPR004374">
    <property type="entry name" value="PrfB"/>
</dbReference>
<proteinExistence type="inferred from homology"/>
<dbReference type="Gene3D" id="3.30.70.1660">
    <property type="match status" value="1"/>
</dbReference>
<reference evidence="9" key="1">
    <citation type="submission" date="2020-10" db="EMBL/GenBank/DDBJ databases">
        <title>An improved Amphimedon queenslandica hologenome assembly reveals how three proteobacterial symbionts can extend the metabolic phenotypic of their marine sponge host.</title>
        <authorList>
            <person name="Degnan B."/>
            <person name="Degnan S."/>
            <person name="Xiang X."/>
        </authorList>
    </citation>
    <scope>NUCLEOTIDE SEQUENCE</scope>
    <source>
        <strain evidence="9">AqS2</strain>
    </source>
</reference>
<sequence length="374" mass="41197">MTGSKAKSPPQEVPSRLGLIERKGGLDDRAEQAWRALDCAAKEGRIKDLDAELCKGWDEIEDPTGLQRERARLQAEVEPLRDARQQLADAEEMLALLAAEPDEEIQAEVAAQLEAVAAALDGAELRQQLAHPHAACDSYLDIHFGSGGVESQDWAQMLRRMYVGYANSCGWRVSTVEETLGEAGVKSATLLLEGEHAYGMLRTETGIHRLVRKSPFDSGNRRHTTFASVFAYPVLPEAEAVEISPADLRIDTYRSSGAGGQHVNTTDSAVRITHLPTGIVVQSQKERSQHVNKATAMSMLQSRLNLLRQEKQDAEKRRIEAGKDDISWGAQIRSYVLDQSRVKDLRTGVESGNPRAVLDGGLQPFIEASLRQRL</sequence>
<dbReference type="PANTHER" id="PTHR43116">
    <property type="entry name" value="PEPTIDE CHAIN RELEASE FACTOR 2"/>
    <property type="match status" value="1"/>
</dbReference>
<dbReference type="EMBL" id="JADHEI010000033">
    <property type="protein sequence ID" value="MBF2735260.1"/>
    <property type="molecule type" value="Genomic_DNA"/>
</dbReference>
<dbReference type="HAMAP" id="MF_00094">
    <property type="entry name" value="Rel_fac_2"/>
    <property type="match status" value="1"/>
</dbReference>
<dbReference type="GO" id="GO:0005737">
    <property type="term" value="C:cytoplasm"/>
    <property type="evidence" value="ECO:0007669"/>
    <property type="project" value="UniProtKB-SubCell"/>
</dbReference>
<dbReference type="InterPro" id="IPR045853">
    <property type="entry name" value="Pep_chain_release_fac_I_sf"/>
</dbReference>
<evidence type="ECO:0000256" key="6">
    <source>
        <dbReference type="SAM" id="Coils"/>
    </source>
</evidence>
<evidence type="ECO:0000259" key="8">
    <source>
        <dbReference type="PROSITE" id="PS00745"/>
    </source>
</evidence>
<feature type="modified residue" description="N5-methylglutamine" evidence="4">
    <location>
        <position position="261"/>
    </location>
</feature>
<dbReference type="SUPFAM" id="SSF75620">
    <property type="entry name" value="Release factor"/>
    <property type="match status" value="1"/>
</dbReference>
<evidence type="ECO:0000256" key="5">
    <source>
        <dbReference type="NCBIfam" id="TIGR00020"/>
    </source>
</evidence>
<keyword evidence="10" id="KW-1185">Reference proteome</keyword>
<accession>A0A930UC90</accession>
<name>A0A930UC90_9GAMM</name>
<evidence type="ECO:0000256" key="1">
    <source>
        <dbReference type="ARBA" id="ARBA00010835"/>
    </source>
</evidence>
<evidence type="ECO:0000256" key="2">
    <source>
        <dbReference type="ARBA" id="ARBA00022481"/>
    </source>
</evidence>
<evidence type="ECO:0000256" key="4">
    <source>
        <dbReference type="HAMAP-Rule" id="MF_00094"/>
    </source>
</evidence>
<comment type="PTM">
    <text evidence="4">Methylated by PrmC. Methylation increases the termination efficiency of RF2.</text>
</comment>
<gene>
    <name evidence="4 9" type="primary">prfB</name>
    <name evidence="9" type="ORF">ISN26_04140</name>
</gene>
<dbReference type="AlphaFoldDB" id="A0A930UC90"/>